<dbReference type="eggNOG" id="COG0758">
    <property type="taxonomic scope" value="Bacteria"/>
</dbReference>
<dbReference type="InterPro" id="IPR057666">
    <property type="entry name" value="DrpA_SLOG"/>
</dbReference>
<feature type="domain" description="Smf/DprA SLOG" evidence="2">
    <location>
        <begin position="97"/>
        <end position="312"/>
    </location>
</feature>
<dbReference type="Proteomes" id="UP000010301">
    <property type="component" value="Unassembled WGS sequence"/>
</dbReference>
<dbReference type="Pfam" id="PF02481">
    <property type="entry name" value="DNA_processg_A"/>
    <property type="match status" value="1"/>
</dbReference>
<evidence type="ECO:0000313" key="4">
    <source>
        <dbReference type="Proteomes" id="UP000010301"/>
    </source>
</evidence>
<evidence type="ECO:0000256" key="1">
    <source>
        <dbReference type="ARBA" id="ARBA00006525"/>
    </source>
</evidence>
<proteinExistence type="inferred from homology"/>
<sequence>MFKVDYGNPLQVAAMWSNLVEPGDNAAGLLTGVLGQAKGLEWVLESADPKELPSELVADTEGRKLPWRQAIQRWLPRVAEANIEQQFEYLQRLGGRLMYPQHPDWPGQLNDLGEYAPLALWMRGNFELAQPREWVSLVGARASTNLGDQLAAELSFDLVNAGFGVVSGGAFGIDTAAHRGALTVASQVSSEALATIAFMAGGVGQLYPASQLDLFNRLLDVGLVVSEVPPSWRPARWRFLSRNRLIAAFSAATVVVEAGVRSGALATAHRALELGRPVGAVPGPVTSQMSFGCHQLIRECGVTLVTNAQQVGELFLGLGAGLTGGALASEGVQSELVFVSDDFNNPVHERVWLALPKYGEATFVSVAKVAGLSVSEVSAAVSALLVAGKVEVFGDKCRRIYS</sequence>
<dbReference type="GO" id="GO:0009294">
    <property type="term" value="P:DNA-mediated transformation"/>
    <property type="evidence" value="ECO:0007669"/>
    <property type="project" value="InterPro"/>
</dbReference>
<protein>
    <submittedName>
        <fullName evidence="3">DNA protecting protein DprA</fullName>
    </submittedName>
</protein>
<dbReference type="OrthoDB" id="9785707at2"/>
<comment type="similarity">
    <text evidence="1">Belongs to the DprA/Smf family.</text>
</comment>
<reference evidence="3 4" key="1">
    <citation type="submission" date="2009-01" db="EMBL/GenBank/DDBJ databases">
        <authorList>
            <person name="Qin X."/>
            <person name="Bachman B."/>
            <person name="Battles P."/>
            <person name="Bell A."/>
            <person name="Bess C."/>
            <person name="Bickham C."/>
            <person name="Chaboub L."/>
            <person name="Chen D."/>
            <person name="Coyle M."/>
            <person name="Deiros D.R."/>
            <person name="Dinh H."/>
            <person name="Forbes L."/>
            <person name="Fowler G."/>
            <person name="Francisco L."/>
            <person name="Fu Q."/>
            <person name="Gubbala S."/>
            <person name="Hale W."/>
            <person name="Han Y."/>
            <person name="Hemphill L."/>
            <person name="Highlander S.K."/>
            <person name="Hirani K."/>
            <person name="Hogues M."/>
            <person name="Jackson L."/>
            <person name="Jakkamsetti A."/>
            <person name="Javaid M."/>
            <person name="Jiang H."/>
            <person name="Korchina V."/>
            <person name="Kovar C."/>
            <person name="Lara F."/>
            <person name="Lee S."/>
            <person name="Mata R."/>
            <person name="Mathew T."/>
            <person name="Moen C."/>
            <person name="Morales K."/>
            <person name="Munidasa M."/>
            <person name="Nazareth L."/>
            <person name="Ngo R."/>
            <person name="Nguyen L."/>
            <person name="Okwuonu G."/>
            <person name="Ongeri F."/>
            <person name="Patil S."/>
            <person name="Petrosino J."/>
            <person name="Pham C."/>
            <person name="Pham P."/>
            <person name="Pu L.-L."/>
            <person name="Puazo M."/>
            <person name="Raj R."/>
            <person name="Reid J."/>
            <person name="Rouhana J."/>
            <person name="Saada N."/>
            <person name="Shang Y."/>
            <person name="Simmons D."/>
            <person name="Thornton R."/>
            <person name="Warren J."/>
            <person name="Weissenberger G."/>
            <person name="Zhang J."/>
            <person name="Zhang L."/>
            <person name="Zhou C."/>
            <person name="Zhu D."/>
            <person name="Muzny D."/>
            <person name="Worley K."/>
            <person name="Gibbs R."/>
        </authorList>
    </citation>
    <scope>NUCLEOTIDE SEQUENCE [LARGE SCALE GENOMIC DNA]</scope>
    <source>
        <strain evidence="3 4">DSM 15436</strain>
    </source>
</reference>
<dbReference type="SUPFAM" id="SSF102405">
    <property type="entry name" value="MCP/YpsA-like"/>
    <property type="match status" value="1"/>
</dbReference>
<dbReference type="RefSeq" id="WP_006546349.1">
    <property type="nucleotide sequence ID" value="NZ_DS999541.1"/>
</dbReference>
<keyword evidence="4" id="KW-1185">Reference proteome</keyword>
<name>C0W189_9ACTO</name>
<dbReference type="PANTHER" id="PTHR43022">
    <property type="entry name" value="PROTEIN SMF"/>
    <property type="match status" value="1"/>
</dbReference>
<dbReference type="AlphaFoldDB" id="C0W189"/>
<evidence type="ECO:0000259" key="2">
    <source>
        <dbReference type="Pfam" id="PF02481"/>
    </source>
</evidence>
<gene>
    <name evidence="3" type="primary">dprA</name>
    <name evidence="3" type="ORF">HMPREF0044_1179</name>
</gene>
<organism evidence="3 4">
    <name type="scientific">Gleimia coleocanis DSM 15436</name>
    <dbReference type="NCBI Taxonomy" id="525245"/>
    <lineage>
        <taxon>Bacteria</taxon>
        <taxon>Bacillati</taxon>
        <taxon>Actinomycetota</taxon>
        <taxon>Actinomycetes</taxon>
        <taxon>Actinomycetales</taxon>
        <taxon>Actinomycetaceae</taxon>
        <taxon>Gleimia</taxon>
    </lineage>
</organism>
<dbReference type="PANTHER" id="PTHR43022:SF1">
    <property type="entry name" value="PROTEIN SMF"/>
    <property type="match status" value="1"/>
</dbReference>
<accession>C0W189</accession>
<dbReference type="STRING" id="525245.HMPREF0044_1179"/>
<dbReference type="HOGENOM" id="CLU_029601_2_3_11"/>
<dbReference type="Gene3D" id="3.40.50.450">
    <property type="match status" value="1"/>
</dbReference>
<comment type="caution">
    <text evidence="3">The sequence shown here is derived from an EMBL/GenBank/DDBJ whole genome shotgun (WGS) entry which is preliminary data.</text>
</comment>
<dbReference type="InterPro" id="IPR003488">
    <property type="entry name" value="DprA"/>
</dbReference>
<dbReference type="EMBL" id="ACFG01000032">
    <property type="protein sequence ID" value="EEH63578.1"/>
    <property type="molecule type" value="Genomic_DNA"/>
</dbReference>
<evidence type="ECO:0000313" key="3">
    <source>
        <dbReference type="EMBL" id="EEH63578.1"/>
    </source>
</evidence>